<organism evidence="1 2">
    <name type="scientific">Stegodyphus mimosarum</name>
    <name type="common">African social velvet spider</name>
    <dbReference type="NCBI Taxonomy" id="407821"/>
    <lineage>
        <taxon>Eukaryota</taxon>
        <taxon>Metazoa</taxon>
        <taxon>Ecdysozoa</taxon>
        <taxon>Arthropoda</taxon>
        <taxon>Chelicerata</taxon>
        <taxon>Arachnida</taxon>
        <taxon>Araneae</taxon>
        <taxon>Araneomorphae</taxon>
        <taxon>Entelegynae</taxon>
        <taxon>Eresoidea</taxon>
        <taxon>Eresidae</taxon>
        <taxon>Stegodyphus</taxon>
    </lineage>
</organism>
<dbReference type="Proteomes" id="UP000054359">
    <property type="component" value="Unassembled WGS sequence"/>
</dbReference>
<evidence type="ECO:0000313" key="2">
    <source>
        <dbReference type="Proteomes" id="UP000054359"/>
    </source>
</evidence>
<dbReference type="STRING" id="407821.A0A087UJV4"/>
<proteinExistence type="predicted"/>
<reference evidence="1 2" key="1">
    <citation type="submission" date="2013-11" db="EMBL/GenBank/DDBJ databases">
        <title>Genome sequencing of Stegodyphus mimosarum.</title>
        <authorList>
            <person name="Bechsgaard J."/>
        </authorList>
    </citation>
    <scope>NUCLEOTIDE SEQUENCE [LARGE SCALE GENOMIC DNA]</scope>
</reference>
<keyword evidence="2" id="KW-1185">Reference proteome</keyword>
<protein>
    <recommendedName>
        <fullName evidence="3">Reverse transcriptase Ty1/copia-type domain-containing protein</fullName>
    </recommendedName>
</protein>
<name>A0A087UJV4_STEMI</name>
<evidence type="ECO:0000313" key="1">
    <source>
        <dbReference type="EMBL" id="KFM77643.1"/>
    </source>
</evidence>
<sequence>MQEEYSSVMRKIAWESTDLPENRKSVGCKWVFRIKQKADSVVDRYKDRGKNHSRSVHTFY</sequence>
<accession>A0A087UJV4</accession>
<dbReference type="OrthoDB" id="6435466at2759"/>
<gene>
    <name evidence="1" type="ORF">X975_06566</name>
</gene>
<evidence type="ECO:0008006" key="3">
    <source>
        <dbReference type="Google" id="ProtNLM"/>
    </source>
</evidence>
<dbReference type="EMBL" id="KK120153">
    <property type="protein sequence ID" value="KFM77643.1"/>
    <property type="molecule type" value="Genomic_DNA"/>
</dbReference>
<feature type="non-terminal residue" evidence="1">
    <location>
        <position position="60"/>
    </location>
</feature>
<dbReference type="AlphaFoldDB" id="A0A087UJV4"/>